<evidence type="ECO:0000313" key="3">
    <source>
        <dbReference type="Proteomes" id="UP000824890"/>
    </source>
</evidence>
<feature type="compositionally biased region" description="Polar residues" evidence="1">
    <location>
        <begin position="565"/>
        <end position="574"/>
    </location>
</feature>
<proteinExistence type="predicted"/>
<feature type="region of interest" description="Disordered" evidence="1">
    <location>
        <begin position="237"/>
        <end position="259"/>
    </location>
</feature>
<organism evidence="2 3">
    <name type="scientific">Brassica napus</name>
    <name type="common">Rape</name>
    <dbReference type="NCBI Taxonomy" id="3708"/>
    <lineage>
        <taxon>Eukaryota</taxon>
        <taxon>Viridiplantae</taxon>
        <taxon>Streptophyta</taxon>
        <taxon>Embryophyta</taxon>
        <taxon>Tracheophyta</taxon>
        <taxon>Spermatophyta</taxon>
        <taxon>Magnoliopsida</taxon>
        <taxon>eudicotyledons</taxon>
        <taxon>Gunneridae</taxon>
        <taxon>Pentapetalae</taxon>
        <taxon>rosids</taxon>
        <taxon>malvids</taxon>
        <taxon>Brassicales</taxon>
        <taxon>Brassicaceae</taxon>
        <taxon>Brassiceae</taxon>
        <taxon>Brassica</taxon>
    </lineage>
</organism>
<protein>
    <submittedName>
        <fullName evidence="2">Uncharacterized protein</fullName>
    </submittedName>
</protein>
<keyword evidence="3" id="KW-1185">Reference proteome</keyword>
<feature type="region of interest" description="Disordered" evidence="1">
    <location>
        <begin position="730"/>
        <end position="762"/>
    </location>
</feature>
<evidence type="ECO:0000313" key="2">
    <source>
        <dbReference type="EMBL" id="KAH0936360.1"/>
    </source>
</evidence>
<dbReference type="Proteomes" id="UP000824890">
    <property type="component" value="Unassembled WGS sequence"/>
</dbReference>
<evidence type="ECO:0000256" key="1">
    <source>
        <dbReference type="SAM" id="MobiDB-lite"/>
    </source>
</evidence>
<dbReference type="PANTHER" id="PTHR31099">
    <property type="entry name" value="OS06G0165300 PROTEIN"/>
    <property type="match status" value="1"/>
</dbReference>
<accession>A0ABQ8E415</accession>
<gene>
    <name evidence="2" type="ORF">HID58_013477</name>
</gene>
<name>A0ABQ8E415_BRANA</name>
<feature type="region of interest" description="Disordered" evidence="1">
    <location>
        <begin position="551"/>
        <end position="574"/>
    </location>
</feature>
<reference evidence="2 3" key="1">
    <citation type="submission" date="2021-05" db="EMBL/GenBank/DDBJ databases">
        <title>Genome Assembly of Synthetic Allotetraploid Brassica napus Reveals Homoeologous Exchanges between Subgenomes.</title>
        <authorList>
            <person name="Davis J.T."/>
        </authorList>
    </citation>
    <scope>NUCLEOTIDE SEQUENCE [LARGE SCALE GENOMIC DNA]</scope>
    <source>
        <strain evidence="3">cv. Da-Ae</strain>
        <tissue evidence="2">Seedling</tissue>
    </source>
</reference>
<feature type="compositionally biased region" description="Low complexity" evidence="1">
    <location>
        <begin position="243"/>
        <end position="259"/>
    </location>
</feature>
<dbReference type="PANTHER" id="PTHR31099:SF30">
    <property type="entry name" value="BNAA05G36310D PROTEIN"/>
    <property type="match status" value="1"/>
</dbReference>
<dbReference type="EMBL" id="JAGKQM010000003">
    <property type="protein sequence ID" value="KAH0936360.1"/>
    <property type="molecule type" value="Genomic_DNA"/>
</dbReference>
<sequence>MDHRTKQAVQFSHLASWNEHTVQLAERASWTERAVQLAKRASWTEHTVQLAYLGAVLGTGPGKLRSVEPEFLLAGILGTGVPSSRDPEARALPGGITCALKSTGVVHYQSEPYSEPGGGSVSPILERGLVLLGSLILVKHGEALVRVCDGKGNGHETSKFTPSRGVLFVVRGDLPRVYYPSFCSCRPAAFLLSYFLSLLAFLRDLHLLKLSSPFQISRMKSKPDLALDFSSIGGRVRSKKQRSGAGSSESMDSSGSSLDLSAEVENPSRVVTGVASPSPRTNRFLLVGPLSSIGVEEVTSWRVKYHLPDDALIRIPGPIYRVSDFKADEVPVYEGFFESGFRDRVPSLVAKVSEALEISPGQVNSPSWKILIALQNLGDLEGLTIGVAEVLYSYAITPLNGRKQRYHFHPHGGELPVQEVVKKERKRLPVFDDHWTEKFACMYLLGFSTVWYTADISSVDPSLGEKTIKQVLELPIEHCQVPFLVSKDALESCSIWGSMSGSKGEEALAEYKRALEVMSAKKAAPKKAALSENDDEVQFIKINKRQAATALASSSKRRSRASGSTPRVSPSSLSDPVTVLVNLNTKVFPLTPVVLPEGDSSASIQLIQGDLLQAMSQLFHLGERMGDHASLKADLAELTSQLHEAGALAAAENVSLREQLEQREEEVCDLRCAIETFDAEKTMAVSGTIVVARWELMREWLNHQTDSWDLEGALEQYKMVKTSEAEYQGLPVPSFEGEPAIPSKAATEKTLELTADDPPSDP</sequence>
<comment type="caution">
    <text evidence="2">The sequence shown here is derived from an EMBL/GenBank/DDBJ whole genome shotgun (WGS) entry which is preliminary data.</text>
</comment>